<organism evidence="1">
    <name type="scientific">Knufia peltigerae</name>
    <dbReference type="NCBI Taxonomy" id="1002370"/>
    <lineage>
        <taxon>Eukaryota</taxon>
        <taxon>Fungi</taxon>
        <taxon>Dikarya</taxon>
        <taxon>Ascomycota</taxon>
        <taxon>Pezizomycotina</taxon>
        <taxon>Eurotiomycetes</taxon>
        <taxon>Chaetothyriomycetidae</taxon>
        <taxon>Chaetothyriales</taxon>
        <taxon>Trichomeriaceae</taxon>
        <taxon>Knufia</taxon>
    </lineage>
</organism>
<protein>
    <recommendedName>
        <fullName evidence="2">TonB C-terminal domain-containing protein</fullName>
    </recommendedName>
</protein>
<name>A0AA38XD93_9EURO</name>
<proteinExistence type="predicted"/>
<reference evidence="1" key="1">
    <citation type="submission" date="2022-10" db="EMBL/GenBank/DDBJ databases">
        <title>Culturing micro-colonial fungi from biological soil crusts in the Mojave desert and describing Neophaeococcomyces mojavensis, and introducing the new genera and species Taxawa tesnikishii.</title>
        <authorList>
            <person name="Kurbessoian T."/>
            <person name="Stajich J.E."/>
        </authorList>
    </citation>
    <scope>NUCLEOTIDE SEQUENCE</scope>
    <source>
        <strain evidence="1">TK_35</strain>
    </source>
</reference>
<dbReference type="EMBL" id="JAPDRN010000229">
    <property type="protein sequence ID" value="KAJ9611023.1"/>
    <property type="molecule type" value="Genomic_DNA"/>
</dbReference>
<evidence type="ECO:0008006" key="2">
    <source>
        <dbReference type="Google" id="ProtNLM"/>
    </source>
</evidence>
<gene>
    <name evidence="1" type="ORF">H2204_015240</name>
</gene>
<dbReference type="AlphaFoldDB" id="A0AA38XD93"/>
<sequence length="180" mass="19890">MRGWITGCPEQPRMAWLYCAAICLSSTAPTMTRWTAVETWVMDSAGNRRSTRRGWHPLAWLLGLLALGSASVSAQDAPAHWMAYAASVSGELQQRLQQEQNPRAQRLLAWLQEHPDTPTPLVVSVWIARDGAISKLEFDSLGDVQVDADLRATLQATALPAAPPKDMRQPLRLGLVLQPR</sequence>
<accession>A0AA38XD93</accession>
<comment type="caution">
    <text evidence="1">The sequence shown here is derived from an EMBL/GenBank/DDBJ whole genome shotgun (WGS) entry which is preliminary data.</text>
</comment>
<evidence type="ECO:0000313" key="1">
    <source>
        <dbReference type="EMBL" id="KAJ9611023.1"/>
    </source>
</evidence>